<organism evidence="2 3">
    <name type="scientific">Dermatophagoides pteronyssinus</name>
    <name type="common">European house dust mite</name>
    <dbReference type="NCBI Taxonomy" id="6956"/>
    <lineage>
        <taxon>Eukaryota</taxon>
        <taxon>Metazoa</taxon>
        <taxon>Ecdysozoa</taxon>
        <taxon>Arthropoda</taxon>
        <taxon>Chelicerata</taxon>
        <taxon>Arachnida</taxon>
        <taxon>Acari</taxon>
        <taxon>Acariformes</taxon>
        <taxon>Sarcoptiformes</taxon>
        <taxon>Astigmata</taxon>
        <taxon>Psoroptidia</taxon>
        <taxon>Analgoidea</taxon>
        <taxon>Pyroglyphidae</taxon>
        <taxon>Dermatophagoidinae</taxon>
        <taxon>Dermatophagoides</taxon>
    </lineage>
</organism>
<dbReference type="Proteomes" id="UP000887458">
    <property type="component" value="Unassembled WGS sequence"/>
</dbReference>
<protein>
    <submittedName>
        <fullName evidence="2">Uncharacterized protein</fullName>
    </submittedName>
</protein>
<sequence length="111" mass="12885">MLTLLLVTLLLLFRFNVSNIWPMKCKWFKKFAKKLNIERQKNKPNIGHFIEQIWPISALRNLSLRKRTPPPSIQAKITGKRVKLKTSVDVGPLRLLSTTPEPSSPVNLKRR</sequence>
<evidence type="ECO:0000313" key="3">
    <source>
        <dbReference type="Proteomes" id="UP000887458"/>
    </source>
</evidence>
<feature type="signal peptide" evidence="1">
    <location>
        <begin position="1"/>
        <end position="18"/>
    </location>
</feature>
<keyword evidence="3" id="KW-1185">Reference proteome</keyword>
<feature type="chain" id="PRO_5047522688" evidence="1">
    <location>
        <begin position="19"/>
        <end position="111"/>
    </location>
</feature>
<comment type="caution">
    <text evidence="2">The sequence shown here is derived from an EMBL/GenBank/DDBJ whole genome shotgun (WGS) entry which is preliminary data.</text>
</comment>
<reference evidence="2 3" key="2">
    <citation type="journal article" date="2022" name="Mol. Biol. Evol.">
        <title>Comparative Genomics Reveals Insights into the Divergent Evolution of Astigmatic Mites and Household Pest Adaptations.</title>
        <authorList>
            <person name="Xiong Q."/>
            <person name="Wan A.T."/>
            <person name="Liu X."/>
            <person name="Fung C.S."/>
            <person name="Xiao X."/>
            <person name="Malainual N."/>
            <person name="Hou J."/>
            <person name="Wang L."/>
            <person name="Wang M."/>
            <person name="Yang K.Y."/>
            <person name="Cui Y."/>
            <person name="Leung E.L."/>
            <person name="Nong W."/>
            <person name="Shin S.K."/>
            <person name="Au S.W."/>
            <person name="Jeong K.Y."/>
            <person name="Chew F.T."/>
            <person name="Hui J.H."/>
            <person name="Leung T.F."/>
            <person name="Tungtrongchitr A."/>
            <person name="Zhong N."/>
            <person name="Liu Z."/>
            <person name="Tsui S.K."/>
        </authorList>
    </citation>
    <scope>NUCLEOTIDE SEQUENCE [LARGE SCALE GENOMIC DNA]</scope>
    <source>
        <strain evidence="2">Derp</strain>
    </source>
</reference>
<reference evidence="2 3" key="1">
    <citation type="journal article" date="2018" name="J. Allergy Clin. Immunol.">
        <title>High-quality assembly of Dermatophagoides pteronyssinus genome and transcriptome reveals a wide range of novel allergens.</title>
        <authorList>
            <person name="Liu X.Y."/>
            <person name="Yang K.Y."/>
            <person name="Wang M.Q."/>
            <person name="Kwok J.S."/>
            <person name="Zeng X."/>
            <person name="Yang Z."/>
            <person name="Xiao X.J."/>
            <person name="Lau C.P."/>
            <person name="Li Y."/>
            <person name="Huang Z.M."/>
            <person name="Ba J.G."/>
            <person name="Yim A.K."/>
            <person name="Ouyang C.Y."/>
            <person name="Ngai S.M."/>
            <person name="Chan T.F."/>
            <person name="Leung E.L."/>
            <person name="Liu L."/>
            <person name="Liu Z.G."/>
            <person name="Tsui S.K."/>
        </authorList>
    </citation>
    <scope>NUCLEOTIDE SEQUENCE [LARGE SCALE GENOMIC DNA]</scope>
    <source>
        <strain evidence="2">Derp</strain>
    </source>
</reference>
<dbReference type="EMBL" id="NJHN03000112">
    <property type="protein sequence ID" value="KAH9414281.1"/>
    <property type="molecule type" value="Genomic_DNA"/>
</dbReference>
<evidence type="ECO:0000313" key="2">
    <source>
        <dbReference type="EMBL" id="KAH9414281.1"/>
    </source>
</evidence>
<evidence type="ECO:0000256" key="1">
    <source>
        <dbReference type="SAM" id="SignalP"/>
    </source>
</evidence>
<name>A0ABQ8IVQ8_DERPT</name>
<accession>A0ABQ8IVQ8</accession>
<proteinExistence type="predicted"/>
<gene>
    <name evidence="2" type="ORF">DERP_008478</name>
</gene>
<keyword evidence="1" id="KW-0732">Signal</keyword>